<proteinExistence type="predicted"/>
<reference evidence="1" key="1">
    <citation type="journal article" date="2020" name="mSystems">
        <title>Genome- and Community-Level Interaction Insights into Carbon Utilization and Element Cycling Functions of Hydrothermarchaeota in Hydrothermal Sediment.</title>
        <authorList>
            <person name="Zhou Z."/>
            <person name="Liu Y."/>
            <person name="Xu W."/>
            <person name="Pan J."/>
            <person name="Luo Z.H."/>
            <person name="Li M."/>
        </authorList>
    </citation>
    <scope>NUCLEOTIDE SEQUENCE [LARGE SCALE GENOMIC DNA]</scope>
    <source>
        <strain evidence="1">SpSt-1125</strain>
    </source>
</reference>
<accession>A0A7J3X5P3</accession>
<evidence type="ECO:0000313" key="1">
    <source>
        <dbReference type="EMBL" id="HHP04442.1"/>
    </source>
</evidence>
<gene>
    <name evidence="1" type="ORF">ENM88_01655</name>
</gene>
<comment type="caution">
    <text evidence="1">The sequence shown here is derived from an EMBL/GenBank/DDBJ whole genome shotgun (WGS) entry which is preliminary data.</text>
</comment>
<name>A0A7J3X5P3_THEPE</name>
<organism evidence="1">
    <name type="scientific">Thermofilum pendens</name>
    <dbReference type="NCBI Taxonomy" id="2269"/>
    <lineage>
        <taxon>Archaea</taxon>
        <taxon>Thermoproteota</taxon>
        <taxon>Thermoprotei</taxon>
        <taxon>Thermofilales</taxon>
        <taxon>Thermofilaceae</taxon>
        <taxon>Thermofilum</taxon>
    </lineage>
</organism>
<sequence length="93" mass="10081">MGVPGAFVKAVRKAVELGDERMLARTLLEYLRARGIQAWLNEFGAITVFSSEARDAIRAIKELRRAAGVEFCVTAWPSGGFGPVVLAVDTEPC</sequence>
<dbReference type="EMBL" id="DRZM01000058">
    <property type="protein sequence ID" value="HHP04442.1"/>
    <property type="molecule type" value="Genomic_DNA"/>
</dbReference>
<dbReference type="AlphaFoldDB" id="A0A7J3X5P3"/>
<protein>
    <submittedName>
        <fullName evidence="1">Uncharacterized protein</fullName>
    </submittedName>
</protein>